<evidence type="ECO:0000256" key="1">
    <source>
        <dbReference type="ARBA" id="ARBA00007347"/>
    </source>
</evidence>
<dbReference type="Proteomes" id="UP001634394">
    <property type="component" value="Unassembled WGS sequence"/>
</dbReference>
<reference evidence="4 5" key="1">
    <citation type="submission" date="2024-11" db="EMBL/GenBank/DDBJ databases">
        <title>Chromosome-level genome assembly of the freshwater bivalve Anodonta woodiana.</title>
        <authorList>
            <person name="Chen X."/>
        </authorList>
    </citation>
    <scope>NUCLEOTIDE SEQUENCE [LARGE SCALE GENOMIC DNA]</scope>
    <source>
        <strain evidence="4">MN2024</strain>
        <tissue evidence="4">Gills</tissue>
    </source>
</reference>
<dbReference type="PROSITE" id="PS51808">
    <property type="entry name" value="CHCH"/>
    <property type="match status" value="1"/>
</dbReference>
<dbReference type="AlphaFoldDB" id="A0ABD3Y0V6"/>
<organism evidence="4 5">
    <name type="scientific">Sinanodonta woodiana</name>
    <name type="common">Chinese pond mussel</name>
    <name type="synonym">Anodonta woodiana</name>
    <dbReference type="NCBI Taxonomy" id="1069815"/>
    <lineage>
        <taxon>Eukaryota</taxon>
        <taxon>Metazoa</taxon>
        <taxon>Spiralia</taxon>
        <taxon>Lophotrochozoa</taxon>
        <taxon>Mollusca</taxon>
        <taxon>Bivalvia</taxon>
        <taxon>Autobranchia</taxon>
        <taxon>Heteroconchia</taxon>
        <taxon>Palaeoheterodonta</taxon>
        <taxon>Unionida</taxon>
        <taxon>Unionoidea</taxon>
        <taxon>Unionidae</taxon>
        <taxon>Unioninae</taxon>
        <taxon>Sinanodonta</taxon>
    </lineage>
</organism>
<name>A0ABD3Y0V6_SINWO</name>
<comment type="caution">
    <text evidence="4">The sequence shown here is derived from an EMBL/GenBank/DDBJ whole genome shotgun (WGS) entry which is preliminary data.</text>
</comment>
<dbReference type="GO" id="GO:0005739">
    <property type="term" value="C:mitochondrion"/>
    <property type="evidence" value="ECO:0007669"/>
    <property type="project" value="UniProtKB-SubCell"/>
</dbReference>
<accession>A0ABD3Y0V6</accession>
<dbReference type="PANTHER" id="PTHR22977:SF5">
    <property type="entry name" value="COX ASSEMBLY MITOCHONDRIAL PROTEIN HOMOLOG"/>
    <property type="match status" value="1"/>
</dbReference>
<comment type="similarity">
    <text evidence="1 3">Belongs to the CMC family.</text>
</comment>
<evidence type="ECO:0000313" key="4">
    <source>
        <dbReference type="EMBL" id="KAL3891466.1"/>
    </source>
</evidence>
<gene>
    <name evidence="4" type="ORF">ACJMK2_003728</name>
</gene>
<proteinExistence type="inferred from homology"/>
<keyword evidence="3" id="KW-0496">Mitochondrion</keyword>
<dbReference type="EMBL" id="JBJQND010000001">
    <property type="protein sequence ID" value="KAL3891466.1"/>
    <property type="molecule type" value="Genomic_DNA"/>
</dbReference>
<evidence type="ECO:0000256" key="2">
    <source>
        <dbReference type="ARBA" id="ARBA00023157"/>
    </source>
</evidence>
<comment type="subcellular location">
    <subcellularLocation>
        <location evidence="3">Mitochondrion</location>
    </subcellularLocation>
</comment>
<evidence type="ECO:0000313" key="5">
    <source>
        <dbReference type="Proteomes" id="UP001634394"/>
    </source>
</evidence>
<dbReference type="PANTHER" id="PTHR22977">
    <property type="entry name" value="COX ASSEMBLY MITOCHONDRIAL PROTEIN"/>
    <property type="match status" value="1"/>
</dbReference>
<dbReference type="InterPro" id="IPR013892">
    <property type="entry name" value="Cyt_c_biogenesis_Cmc1-like"/>
</dbReference>
<sequence>MADKLNSGHEKDIYTVLPSAFSAGPHGLGDPDDKTLRKVESEVSIPQKMKKKAKEKCEEVVQAFEKCAKEAGLLLPFKCRPQAKSLEKCLIGWYENEEFKEQCKQEYLEERSEYRRTGIRQKTKRKESTML</sequence>
<keyword evidence="2" id="KW-1015">Disulfide bond</keyword>
<evidence type="ECO:0000256" key="3">
    <source>
        <dbReference type="RuleBase" id="RU364104"/>
    </source>
</evidence>
<protein>
    <recommendedName>
        <fullName evidence="3">COX assembly mitochondrial protein</fullName>
    </recommendedName>
</protein>
<keyword evidence="5" id="KW-1185">Reference proteome</keyword>
<dbReference type="Pfam" id="PF08583">
    <property type="entry name" value="Cmc1"/>
    <property type="match status" value="1"/>
</dbReference>